<dbReference type="AlphaFoldDB" id="A0A413FD20"/>
<comment type="caution">
    <text evidence="1">The sequence shown here is derived from an EMBL/GenBank/DDBJ whole genome shotgun (WGS) entry which is preliminary data.</text>
</comment>
<evidence type="ECO:0000313" key="1">
    <source>
        <dbReference type="EMBL" id="RGX27444.1"/>
    </source>
</evidence>
<name>A0A413FD20_9FIRM</name>
<dbReference type="EMBL" id="QSBM01000013">
    <property type="protein sequence ID" value="RGX27444.1"/>
    <property type="molecule type" value="Genomic_DNA"/>
</dbReference>
<dbReference type="OrthoDB" id="1907543at2"/>
<sequence length="166" mass="19994">MDEALRDAAHIPLPLEEWDAIKQGRLLRLKKSRDCYLKTTCGFDQVFQHTYTPPMQATKRPVSEVAYSRSDYDGCRWWTTWHDERGQKPAPELAKEIDEFQSALFKLPAFKTLETMRRFCRYAQPTNEATEFNLYSETDHLYIWVRLITRFRDYNVYVHYYDKNYQ</sequence>
<reference evidence="1 2" key="1">
    <citation type="submission" date="2018-08" db="EMBL/GenBank/DDBJ databases">
        <title>A genome reference for cultivated species of the human gut microbiota.</title>
        <authorList>
            <person name="Zou Y."/>
            <person name="Xue W."/>
            <person name="Luo G."/>
        </authorList>
    </citation>
    <scope>NUCLEOTIDE SEQUENCE [LARGE SCALE GENOMIC DNA]</scope>
    <source>
        <strain evidence="1 2">AF04-15</strain>
    </source>
</reference>
<protein>
    <submittedName>
        <fullName evidence="1">Uncharacterized protein</fullName>
    </submittedName>
</protein>
<dbReference type="Proteomes" id="UP000283880">
    <property type="component" value="Unassembled WGS sequence"/>
</dbReference>
<evidence type="ECO:0000313" key="2">
    <source>
        <dbReference type="Proteomes" id="UP000283880"/>
    </source>
</evidence>
<organism evidence="1 2">
    <name type="scientific">Enterocloster asparagiformis</name>
    <dbReference type="NCBI Taxonomy" id="333367"/>
    <lineage>
        <taxon>Bacteria</taxon>
        <taxon>Bacillati</taxon>
        <taxon>Bacillota</taxon>
        <taxon>Clostridia</taxon>
        <taxon>Lachnospirales</taxon>
        <taxon>Lachnospiraceae</taxon>
        <taxon>Enterocloster</taxon>
    </lineage>
</organism>
<accession>A0A413FD20</accession>
<proteinExistence type="predicted"/>
<gene>
    <name evidence="1" type="ORF">DWV29_16895</name>
</gene>